<reference evidence="2" key="1">
    <citation type="submission" date="2022-06" db="EMBL/GenBank/DDBJ databases">
        <authorList>
            <person name="Ping M."/>
        </authorList>
    </citation>
    <scope>NUCLEOTIDE SEQUENCE</scope>
    <source>
        <strain evidence="2">JCM11759T</strain>
    </source>
</reference>
<keyword evidence="3" id="KW-1185">Reference proteome</keyword>
<dbReference type="Proteomes" id="UP001055940">
    <property type="component" value="Chromosome"/>
</dbReference>
<accession>A0ABY5D4B8</accession>
<dbReference type="RefSeq" id="WP_254418137.1">
    <property type="nucleotide sequence ID" value="NZ_BAAAJB010000016.1"/>
</dbReference>
<evidence type="ECO:0000313" key="2">
    <source>
        <dbReference type="EMBL" id="USY18825.1"/>
    </source>
</evidence>
<gene>
    <name evidence="2" type="ORF">NE857_26650</name>
</gene>
<sequence>MSTILQGGDRGAVGASEPRPRSHPVAVRQEAWKTLMLSDSFSGDGAPRFHRSTFVMWRTPDGHGT</sequence>
<evidence type="ECO:0000256" key="1">
    <source>
        <dbReference type="SAM" id="MobiDB-lite"/>
    </source>
</evidence>
<dbReference type="EMBL" id="CP099837">
    <property type="protein sequence ID" value="USY18825.1"/>
    <property type="molecule type" value="Genomic_DNA"/>
</dbReference>
<proteinExistence type="predicted"/>
<protein>
    <submittedName>
        <fullName evidence="2">Uncharacterized protein</fullName>
    </submittedName>
</protein>
<organism evidence="2 3">
    <name type="scientific">Nocardiopsis exhalans</name>
    <dbReference type="NCBI Taxonomy" id="163604"/>
    <lineage>
        <taxon>Bacteria</taxon>
        <taxon>Bacillati</taxon>
        <taxon>Actinomycetota</taxon>
        <taxon>Actinomycetes</taxon>
        <taxon>Streptosporangiales</taxon>
        <taxon>Nocardiopsidaceae</taxon>
        <taxon>Nocardiopsis</taxon>
    </lineage>
</organism>
<name>A0ABY5D4B8_9ACTN</name>
<evidence type="ECO:0000313" key="3">
    <source>
        <dbReference type="Proteomes" id="UP001055940"/>
    </source>
</evidence>
<feature type="region of interest" description="Disordered" evidence="1">
    <location>
        <begin position="1"/>
        <end position="26"/>
    </location>
</feature>